<dbReference type="Pfam" id="PF03237">
    <property type="entry name" value="Terminase_6N"/>
    <property type="match status" value="1"/>
</dbReference>
<name>A0A2T0N2A5_9ACTN</name>
<dbReference type="InterPro" id="IPR027417">
    <property type="entry name" value="P-loop_NTPase"/>
</dbReference>
<dbReference type="Gene3D" id="3.30.420.280">
    <property type="match status" value="1"/>
</dbReference>
<evidence type="ECO:0000313" key="2">
    <source>
        <dbReference type="Proteomes" id="UP000238312"/>
    </source>
</evidence>
<organism evidence="1 2">
    <name type="scientific">Nonomuraea fuscirosea</name>
    <dbReference type="NCBI Taxonomy" id="1291556"/>
    <lineage>
        <taxon>Bacteria</taxon>
        <taxon>Bacillati</taxon>
        <taxon>Actinomycetota</taxon>
        <taxon>Actinomycetes</taxon>
        <taxon>Streptosporangiales</taxon>
        <taxon>Streptosporangiaceae</taxon>
        <taxon>Nonomuraea</taxon>
    </lineage>
</organism>
<dbReference type="Proteomes" id="UP000238312">
    <property type="component" value="Unassembled WGS sequence"/>
</dbReference>
<dbReference type="EMBL" id="PVNG01000006">
    <property type="protein sequence ID" value="PRX66120.1"/>
    <property type="molecule type" value="Genomic_DNA"/>
</dbReference>
<keyword evidence="2" id="KW-1185">Reference proteome</keyword>
<protein>
    <submittedName>
        <fullName evidence="1">PBSX family phage terminase large subunit</fullName>
    </submittedName>
</protein>
<proteinExistence type="predicted"/>
<comment type="caution">
    <text evidence="1">The sequence shown here is derived from an EMBL/GenBank/DDBJ whole genome shotgun (WGS) entry which is preliminary data.</text>
</comment>
<sequence>MSLAVVTLSPMQERSIAESTARINIWTGSVRSGKTIASLLRWLIYVAQAPRGGHLVIVGKTADTIARNVFEPLMDPSLTGPVARRIFYTRGAVTGNILGRRVEIISANDVRSESRLRGLTCAGAYVDEATLIPEAFWDQLLARCSVPGAMIFATTNPDAPNHWLRKRFLLRSHELDLRWWHFTLDDNPSLDPLYVANLKAEYTGLWYRRYVLGEWCMAEGAVFDMWDPDRHIVHELPLMERWLGVGIDYGTVNPFSALLAGVSVPDATGQRRVYLAREWRWDSRAERRQLTDAEYSARVSEWLDAVPDPYGPGTVGLRPEYIVVDPSAASFVTQLMHDGLMPRLGDNAVLDGIRTVSNLIASDHLRVHESCLGWLGEVGSYSWDDKKAEKGDDAPVKLDDHSIDASRYILHTTQAAWMPLMEPVPNWGKQFRLPD</sequence>
<gene>
    <name evidence="1" type="ORF">B0I32_106256</name>
</gene>
<reference evidence="1 2" key="1">
    <citation type="submission" date="2018-03" db="EMBL/GenBank/DDBJ databases">
        <title>Genomic Encyclopedia of Type Strains, Phase III (KMG-III): the genomes of soil and plant-associated and newly described type strains.</title>
        <authorList>
            <person name="Whitman W."/>
        </authorList>
    </citation>
    <scope>NUCLEOTIDE SEQUENCE [LARGE SCALE GENOMIC DNA]</scope>
    <source>
        <strain evidence="1 2">CGMCC 4.7104</strain>
    </source>
</reference>
<accession>A0A2T0N2A5</accession>
<evidence type="ECO:0000313" key="1">
    <source>
        <dbReference type="EMBL" id="PRX66120.1"/>
    </source>
</evidence>
<dbReference type="Gene3D" id="3.40.50.300">
    <property type="entry name" value="P-loop containing nucleotide triphosphate hydrolases"/>
    <property type="match status" value="1"/>
</dbReference>
<dbReference type="RefSeq" id="WP_245955857.1">
    <property type="nucleotide sequence ID" value="NZ_PVNG01000006.1"/>
</dbReference>
<dbReference type="AlphaFoldDB" id="A0A2T0N2A5"/>